<organism evidence="2 3">
    <name type="scientific">Nocardioides immobilis</name>
    <dbReference type="NCBI Taxonomy" id="2049295"/>
    <lineage>
        <taxon>Bacteria</taxon>
        <taxon>Bacillati</taxon>
        <taxon>Actinomycetota</taxon>
        <taxon>Actinomycetes</taxon>
        <taxon>Propionibacteriales</taxon>
        <taxon>Nocardioidaceae</taxon>
        <taxon>Nocardioides</taxon>
    </lineage>
</organism>
<sequence>MHLVAKHVRLGVDQRPRPRRPGGSRYDADLVVLDTDPFQDPAAIGAAEVVSTWIGGRAVWPVVE</sequence>
<protein>
    <recommendedName>
        <fullName evidence="4">Amidohydrolase 3 domain-containing protein</fullName>
    </recommendedName>
</protein>
<evidence type="ECO:0000313" key="2">
    <source>
        <dbReference type="EMBL" id="RHW27389.1"/>
    </source>
</evidence>
<dbReference type="AlphaFoldDB" id="A0A417Y421"/>
<evidence type="ECO:0008006" key="4">
    <source>
        <dbReference type="Google" id="ProtNLM"/>
    </source>
</evidence>
<reference evidence="2 3" key="1">
    <citation type="submission" date="2018-09" db="EMBL/GenBank/DDBJ databases">
        <title>Genome sequencing of Nocardioides immobilis CCTCC AB 2017083 for comparison to Nocardioides silvaticus.</title>
        <authorList>
            <person name="Li C."/>
            <person name="Wang G."/>
        </authorList>
    </citation>
    <scope>NUCLEOTIDE SEQUENCE [LARGE SCALE GENOMIC DNA]</scope>
    <source>
        <strain evidence="2 3">CCTCC AB 2017083</strain>
    </source>
</reference>
<dbReference type="Proteomes" id="UP000283644">
    <property type="component" value="Unassembled WGS sequence"/>
</dbReference>
<accession>A0A417Y421</accession>
<dbReference type="EMBL" id="QXGH01000013">
    <property type="protein sequence ID" value="RHW27389.1"/>
    <property type="molecule type" value="Genomic_DNA"/>
</dbReference>
<proteinExistence type="predicted"/>
<comment type="caution">
    <text evidence="2">The sequence shown here is derived from an EMBL/GenBank/DDBJ whole genome shotgun (WGS) entry which is preliminary data.</text>
</comment>
<evidence type="ECO:0000256" key="1">
    <source>
        <dbReference type="SAM" id="MobiDB-lite"/>
    </source>
</evidence>
<gene>
    <name evidence="2" type="ORF">D0Z08_09580</name>
</gene>
<evidence type="ECO:0000313" key="3">
    <source>
        <dbReference type="Proteomes" id="UP000283644"/>
    </source>
</evidence>
<keyword evidence="3" id="KW-1185">Reference proteome</keyword>
<name>A0A417Y421_9ACTN</name>
<feature type="region of interest" description="Disordered" evidence="1">
    <location>
        <begin position="1"/>
        <end position="26"/>
    </location>
</feature>